<keyword evidence="2" id="KW-1185">Reference proteome</keyword>
<dbReference type="OrthoDB" id="6417425at2759"/>
<comment type="caution">
    <text evidence="1">The sequence shown here is derived from an EMBL/GenBank/DDBJ whole genome shotgun (WGS) entry which is preliminary data.</text>
</comment>
<reference evidence="1" key="1">
    <citation type="submission" date="2020-04" db="EMBL/GenBank/DDBJ databases">
        <authorList>
            <person name="Alioto T."/>
            <person name="Alioto T."/>
            <person name="Gomez Garrido J."/>
        </authorList>
    </citation>
    <scope>NUCLEOTIDE SEQUENCE</scope>
    <source>
        <strain evidence="1">A484AB</strain>
    </source>
</reference>
<dbReference type="AlphaFoldDB" id="A0A6S7G285"/>
<evidence type="ECO:0000313" key="2">
    <source>
        <dbReference type="Proteomes" id="UP001152795"/>
    </source>
</evidence>
<accession>A0A6S7G285</accession>
<dbReference type="EMBL" id="CACRXK020000730">
    <property type="protein sequence ID" value="CAB3984363.1"/>
    <property type="molecule type" value="Genomic_DNA"/>
</dbReference>
<dbReference type="Proteomes" id="UP001152795">
    <property type="component" value="Unassembled WGS sequence"/>
</dbReference>
<organism evidence="1 2">
    <name type="scientific">Paramuricea clavata</name>
    <name type="common">Red gorgonian</name>
    <name type="synonym">Violescent sea-whip</name>
    <dbReference type="NCBI Taxonomy" id="317549"/>
    <lineage>
        <taxon>Eukaryota</taxon>
        <taxon>Metazoa</taxon>
        <taxon>Cnidaria</taxon>
        <taxon>Anthozoa</taxon>
        <taxon>Octocorallia</taxon>
        <taxon>Malacalcyonacea</taxon>
        <taxon>Plexauridae</taxon>
        <taxon>Paramuricea</taxon>
    </lineage>
</organism>
<evidence type="ECO:0000313" key="1">
    <source>
        <dbReference type="EMBL" id="CAB3984363.1"/>
    </source>
</evidence>
<gene>
    <name evidence="1" type="ORF">PACLA_8A044994</name>
</gene>
<proteinExistence type="predicted"/>
<sequence length="207" mass="24181">MSLACEMVRSDMKTGEEVSTIAHFGSKNHKLIGTDDTEETQSIMREKMLKPFSEYQRRGSGWRLRRVTRLEIHIGEFRPLRGMKHEPLPKSIASKKAIINMKNDNDECSGTMFEQRLPKTQSKFFSSLTGEDISNTDYKRAQNVWNTFGMKTMRDYHDLYLKMDVLLLTDIMENFRKVCRANYGLDPLWYYTAPGLAWDVYLKLTEV</sequence>
<protein>
    <submittedName>
        <fullName evidence="1">Uncharacterized protein</fullName>
    </submittedName>
</protein>
<dbReference type="PANTHER" id="PTHR31511">
    <property type="entry name" value="PROTEIN CBG23764"/>
    <property type="match status" value="1"/>
</dbReference>
<name>A0A6S7G285_PARCT</name>
<dbReference type="PANTHER" id="PTHR31511:SF12">
    <property type="entry name" value="RHO TERMINATION FACTOR N-TERMINAL DOMAIN-CONTAINING PROTEIN"/>
    <property type="match status" value="1"/>
</dbReference>